<protein>
    <recommendedName>
        <fullName evidence="1">TLDc domain-containing protein</fullName>
    </recommendedName>
</protein>
<dbReference type="SMART" id="SM00584">
    <property type="entry name" value="TLDc"/>
    <property type="match status" value="1"/>
</dbReference>
<reference evidence="2" key="1">
    <citation type="submission" date="2020-01" db="EMBL/GenBank/DDBJ databases">
        <title>Development of genomics and gene disruption for Polysphondylium violaceum indicates a role for the polyketide synthase stlB in stalk morphogenesis.</title>
        <authorList>
            <person name="Narita B."/>
            <person name="Kawabe Y."/>
            <person name="Kin K."/>
            <person name="Saito T."/>
            <person name="Gibbs R."/>
            <person name="Kuspa A."/>
            <person name="Muzny D."/>
            <person name="Queller D."/>
            <person name="Richards S."/>
            <person name="Strassman J."/>
            <person name="Sucgang R."/>
            <person name="Worley K."/>
            <person name="Schaap P."/>
        </authorList>
    </citation>
    <scope>NUCLEOTIDE SEQUENCE</scope>
    <source>
        <strain evidence="2">QSvi11</strain>
    </source>
</reference>
<evidence type="ECO:0000313" key="2">
    <source>
        <dbReference type="EMBL" id="KAF2073001.1"/>
    </source>
</evidence>
<dbReference type="PANTHER" id="PTHR23354:SF122">
    <property type="entry name" value="GTPASE-ACTIVATING PROTEIN SKYWALKER"/>
    <property type="match status" value="1"/>
</dbReference>
<organism evidence="2 3">
    <name type="scientific">Polysphondylium violaceum</name>
    <dbReference type="NCBI Taxonomy" id="133409"/>
    <lineage>
        <taxon>Eukaryota</taxon>
        <taxon>Amoebozoa</taxon>
        <taxon>Evosea</taxon>
        <taxon>Eumycetozoa</taxon>
        <taxon>Dictyostelia</taxon>
        <taxon>Dictyosteliales</taxon>
        <taxon>Dictyosteliaceae</taxon>
        <taxon>Polysphondylium</taxon>
    </lineage>
</organism>
<dbReference type="OrthoDB" id="17470at2759"/>
<accession>A0A8J4Q2L2</accession>
<comment type="caution">
    <text evidence="2">The sequence shown here is derived from an EMBL/GenBank/DDBJ whole genome shotgun (WGS) entry which is preliminary data.</text>
</comment>
<sequence length="180" mass="20847">MNSLLPISSKIFNLENFQDSIMPNWFSRKHELSLLFRASEHDFRASSFHSHCDAKGATITLIQTTNGDIFGGFNSQSWNSKGYNYGDIGCFIFYLKKDEKINPIRYTPVPDPDDGKYCFVFGDSHFGPVFALDIFINDQCNQNDNIVYQPFHYYSNNNTKHKNSPAIYFKVKEYEVFQVC</sequence>
<gene>
    <name evidence="2" type="ORF">CYY_005679</name>
</gene>
<feature type="domain" description="TLDc" evidence="1">
    <location>
        <begin position="10"/>
        <end position="180"/>
    </location>
</feature>
<name>A0A8J4Q2L2_9MYCE</name>
<keyword evidence="3" id="KW-1185">Reference proteome</keyword>
<dbReference type="EMBL" id="AJWJ01000233">
    <property type="protein sequence ID" value="KAF2073001.1"/>
    <property type="molecule type" value="Genomic_DNA"/>
</dbReference>
<dbReference type="PANTHER" id="PTHR23354">
    <property type="entry name" value="NUCLEOLAR PROTEIN 7/ESTROGEN RECEPTOR COACTIVATOR-RELATED"/>
    <property type="match status" value="1"/>
</dbReference>
<proteinExistence type="predicted"/>
<dbReference type="Pfam" id="PF07534">
    <property type="entry name" value="TLD"/>
    <property type="match status" value="1"/>
</dbReference>
<evidence type="ECO:0000313" key="3">
    <source>
        <dbReference type="Proteomes" id="UP000695562"/>
    </source>
</evidence>
<dbReference type="AlphaFoldDB" id="A0A8J4Q2L2"/>
<dbReference type="PROSITE" id="PS51886">
    <property type="entry name" value="TLDC"/>
    <property type="match status" value="1"/>
</dbReference>
<evidence type="ECO:0000259" key="1">
    <source>
        <dbReference type="PROSITE" id="PS51886"/>
    </source>
</evidence>
<dbReference type="Proteomes" id="UP000695562">
    <property type="component" value="Unassembled WGS sequence"/>
</dbReference>
<dbReference type="InterPro" id="IPR006571">
    <property type="entry name" value="TLDc_dom"/>
</dbReference>